<accession>A0A8H9L1R0</accession>
<dbReference type="GO" id="GO:0016887">
    <property type="term" value="F:ATP hydrolysis activity"/>
    <property type="evidence" value="ECO:0007669"/>
    <property type="project" value="InterPro"/>
</dbReference>
<gene>
    <name evidence="7" type="ORF">GCM10009769_11900</name>
    <name evidence="8" type="ORF">JOE58_000536</name>
</gene>
<dbReference type="PANTHER" id="PTHR43776">
    <property type="entry name" value="TRANSPORT ATP-BINDING PROTEIN"/>
    <property type="match status" value="1"/>
</dbReference>
<dbReference type="InterPro" id="IPR017871">
    <property type="entry name" value="ABC_transporter-like_CS"/>
</dbReference>
<protein>
    <submittedName>
        <fullName evidence="8">ABC-type glutathione transport system ATPase component</fullName>
    </submittedName>
</protein>
<evidence type="ECO:0000313" key="8">
    <source>
        <dbReference type="EMBL" id="MBM7801285.1"/>
    </source>
</evidence>
<comment type="caution">
    <text evidence="7">The sequence shown here is derived from an EMBL/GenBank/DDBJ whole genome shotgun (WGS) entry which is preliminary data.</text>
</comment>
<comment type="similarity">
    <text evidence="1">Belongs to the ABC transporter superfamily.</text>
</comment>
<evidence type="ECO:0000259" key="6">
    <source>
        <dbReference type="PROSITE" id="PS50893"/>
    </source>
</evidence>
<dbReference type="Pfam" id="PF00005">
    <property type="entry name" value="ABC_tran"/>
    <property type="match status" value="1"/>
</dbReference>
<organism evidence="7 9">
    <name type="scientific">Curtobacterium luteum</name>
    <dbReference type="NCBI Taxonomy" id="33881"/>
    <lineage>
        <taxon>Bacteria</taxon>
        <taxon>Bacillati</taxon>
        <taxon>Actinomycetota</taxon>
        <taxon>Actinomycetes</taxon>
        <taxon>Micrococcales</taxon>
        <taxon>Microbacteriaceae</taxon>
        <taxon>Curtobacterium</taxon>
    </lineage>
</organism>
<evidence type="ECO:0000313" key="7">
    <source>
        <dbReference type="EMBL" id="GGK95446.1"/>
    </source>
</evidence>
<evidence type="ECO:0000256" key="4">
    <source>
        <dbReference type="ARBA" id="ARBA00022840"/>
    </source>
</evidence>
<dbReference type="Gene3D" id="3.40.50.300">
    <property type="entry name" value="P-loop containing nucleotide triphosphate hydrolases"/>
    <property type="match status" value="1"/>
</dbReference>
<keyword evidence="10" id="KW-1185">Reference proteome</keyword>
<feature type="domain" description="ABC transporter" evidence="6">
    <location>
        <begin position="9"/>
        <end position="269"/>
    </location>
</feature>
<dbReference type="Proteomes" id="UP000648535">
    <property type="component" value="Unassembled WGS sequence"/>
</dbReference>
<evidence type="ECO:0000256" key="2">
    <source>
        <dbReference type="ARBA" id="ARBA00022448"/>
    </source>
</evidence>
<reference evidence="8 10" key="3">
    <citation type="submission" date="2021-01" db="EMBL/GenBank/DDBJ databases">
        <title>Sequencing the genomes of 1000 actinobacteria strains.</title>
        <authorList>
            <person name="Klenk H.-P."/>
        </authorList>
    </citation>
    <scope>NUCLEOTIDE SEQUENCE [LARGE SCALE GENOMIC DNA]</scope>
    <source>
        <strain evidence="8 10">DSM 20542</strain>
    </source>
</reference>
<dbReference type="CDD" id="cd03257">
    <property type="entry name" value="ABC_NikE_OppD_transporters"/>
    <property type="match status" value="1"/>
</dbReference>
<dbReference type="Proteomes" id="UP000746584">
    <property type="component" value="Unassembled WGS sequence"/>
</dbReference>
<evidence type="ECO:0000256" key="3">
    <source>
        <dbReference type="ARBA" id="ARBA00022741"/>
    </source>
</evidence>
<keyword evidence="4" id="KW-0067">ATP-binding</keyword>
<feature type="region of interest" description="Disordered" evidence="5">
    <location>
        <begin position="276"/>
        <end position="318"/>
    </location>
</feature>
<dbReference type="GO" id="GO:0055085">
    <property type="term" value="P:transmembrane transport"/>
    <property type="evidence" value="ECO:0007669"/>
    <property type="project" value="UniProtKB-ARBA"/>
</dbReference>
<evidence type="ECO:0000313" key="9">
    <source>
        <dbReference type="Proteomes" id="UP000648535"/>
    </source>
</evidence>
<dbReference type="PROSITE" id="PS00211">
    <property type="entry name" value="ABC_TRANSPORTER_1"/>
    <property type="match status" value="1"/>
</dbReference>
<dbReference type="SUPFAM" id="SSF52540">
    <property type="entry name" value="P-loop containing nucleoside triphosphate hydrolases"/>
    <property type="match status" value="1"/>
</dbReference>
<keyword evidence="3" id="KW-0547">Nucleotide-binding</keyword>
<dbReference type="InterPro" id="IPR027417">
    <property type="entry name" value="P-loop_NTPase"/>
</dbReference>
<evidence type="ECO:0000313" key="10">
    <source>
        <dbReference type="Proteomes" id="UP000746584"/>
    </source>
</evidence>
<dbReference type="GO" id="GO:0005524">
    <property type="term" value="F:ATP binding"/>
    <property type="evidence" value="ECO:0007669"/>
    <property type="project" value="UniProtKB-KW"/>
</dbReference>
<dbReference type="InterPro" id="IPR050319">
    <property type="entry name" value="ABC_transp_ATP-bind"/>
</dbReference>
<dbReference type="InterPro" id="IPR003439">
    <property type="entry name" value="ABC_transporter-like_ATP-bd"/>
</dbReference>
<keyword evidence="2" id="KW-0813">Transport</keyword>
<dbReference type="PROSITE" id="PS50893">
    <property type="entry name" value="ABC_TRANSPORTER_2"/>
    <property type="match status" value="1"/>
</dbReference>
<reference evidence="7" key="1">
    <citation type="journal article" date="2014" name="Int. J. Syst. Evol. Microbiol.">
        <title>Complete genome sequence of Corynebacterium casei LMG S-19264T (=DSM 44701T), isolated from a smear-ripened cheese.</title>
        <authorList>
            <consortium name="US DOE Joint Genome Institute (JGI-PGF)"/>
            <person name="Walter F."/>
            <person name="Albersmeier A."/>
            <person name="Kalinowski J."/>
            <person name="Ruckert C."/>
        </authorList>
    </citation>
    <scope>NUCLEOTIDE SEQUENCE</scope>
    <source>
        <strain evidence="7">JCM 1480</strain>
    </source>
</reference>
<dbReference type="PANTHER" id="PTHR43776:SF7">
    <property type="entry name" value="D,D-DIPEPTIDE TRANSPORT ATP-BINDING PROTEIN DDPF-RELATED"/>
    <property type="match status" value="1"/>
</dbReference>
<proteinExistence type="inferred from homology"/>
<evidence type="ECO:0000256" key="1">
    <source>
        <dbReference type="ARBA" id="ARBA00005417"/>
    </source>
</evidence>
<dbReference type="AlphaFoldDB" id="A0A8H9L1R0"/>
<dbReference type="InterPro" id="IPR003593">
    <property type="entry name" value="AAA+_ATPase"/>
</dbReference>
<feature type="compositionally biased region" description="Low complexity" evidence="5">
    <location>
        <begin position="281"/>
        <end position="306"/>
    </location>
</feature>
<evidence type="ECO:0000256" key="5">
    <source>
        <dbReference type="SAM" id="MobiDB-lite"/>
    </source>
</evidence>
<dbReference type="EMBL" id="JAFBCG010000001">
    <property type="protein sequence ID" value="MBM7801285.1"/>
    <property type="molecule type" value="Genomic_DNA"/>
</dbReference>
<dbReference type="SMART" id="SM00382">
    <property type="entry name" value="AAA"/>
    <property type="match status" value="1"/>
</dbReference>
<name>A0A8H9L1R0_9MICO</name>
<reference evidence="7" key="2">
    <citation type="submission" date="2020-09" db="EMBL/GenBank/DDBJ databases">
        <authorList>
            <person name="Sun Q."/>
            <person name="Ohkuma M."/>
        </authorList>
    </citation>
    <scope>NUCLEOTIDE SEQUENCE</scope>
    <source>
        <strain evidence="7">JCM 1480</strain>
    </source>
</reference>
<dbReference type="EMBL" id="BMOI01000004">
    <property type="protein sequence ID" value="GGK95446.1"/>
    <property type="molecule type" value="Genomic_DNA"/>
</dbReference>
<sequence length="318" mass="33529">MIAVNGPAVVADDVSIEYRSGRAGEPIRAVDGVSLSLRQGEILAVLGESGSGKSTLAAAIAGQLGAHGEGEGAYRRQIVGGELTVLGQRTRGLRASSRKLERLSGRIGYLPQDAADRLSPDLTVGEAVAEPIYVRDRRFGRKEAGLMVARLLDAVHLPLGSMRLNTWELSSGQRQRVALARALILEPQLLVADEPARGVDVLVRQSVLEALANLQRNRQFSAIVVSSDLREARALADRVAVMADGRLVGLGTFDDVLDNPVDPYVKTLAATAARPVKRRPAGGAAAAAAPAAPRRSSAPRRPVAAAGTGPRTDRQEQA</sequence>
<dbReference type="RefSeq" id="WP_022903547.1">
    <property type="nucleotide sequence ID" value="NZ_BMOI01000004.1"/>
</dbReference>